<feature type="non-terminal residue" evidence="1">
    <location>
        <position position="1"/>
    </location>
</feature>
<reference evidence="1" key="1">
    <citation type="submission" date="2014-05" db="EMBL/GenBank/DDBJ databases">
        <title>The transcriptome of the halophilic microalga Tetraselmis sp. GSL018 isolated from the Great Salt Lake, Utah.</title>
        <authorList>
            <person name="Jinkerson R.E."/>
            <person name="D'Adamo S."/>
            <person name="Posewitz M.C."/>
        </authorList>
    </citation>
    <scope>NUCLEOTIDE SEQUENCE</scope>
    <source>
        <strain evidence="1">GSL018</strain>
    </source>
</reference>
<evidence type="ECO:0000313" key="1">
    <source>
        <dbReference type="EMBL" id="JAC65838.1"/>
    </source>
</evidence>
<name>A0A061R1J1_9CHLO</name>
<dbReference type="EMBL" id="GBEZ01020865">
    <property type="protein sequence ID" value="JAC65838.1"/>
    <property type="molecule type" value="Transcribed_RNA"/>
</dbReference>
<proteinExistence type="predicted"/>
<gene>
    <name evidence="1" type="ORF">TSPGSL018_15138</name>
</gene>
<dbReference type="AlphaFoldDB" id="A0A061R1J1"/>
<organism evidence="1">
    <name type="scientific">Tetraselmis sp. GSL018</name>
    <dbReference type="NCBI Taxonomy" id="582737"/>
    <lineage>
        <taxon>Eukaryota</taxon>
        <taxon>Viridiplantae</taxon>
        <taxon>Chlorophyta</taxon>
        <taxon>core chlorophytes</taxon>
        <taxon>Chlorodendrophyceae</taxon>
        <taxon>Chlorodendrales</taxon>
        <taxon>Chlorodendraceae</taxon>
        <taxon>Tetraselmis</taxon>
    </lineage>
</organism>
<accession>A0A061R1J1</accession>
<sequence length="111" mass="12126">TSQVSGFVLPSSRLVKDGRCSRGMALGTHLFWYLFPCVAVCPFESSALKSPLIGHTTRVKQKFQGGFMETFCIRRKLQGFKFLCTLGKQKQETFCVSTDTGTAGPSVASGH</sequence>
<feature type="non-terminal residue" evidence="1">
    <location>
        <position position="111"/>
    </location>
</feature>
<protein>
    <submittedName>
        <fullName evidence="1">Uncharacterized protein</fullName>
    </submittedName>
</protein>